<evidence type="ECO:0000256" key="1">
    <source>
        <dbReference type="SAM" id="MobiDB-lite"/>
    </source>
</evidence>
<accession>A0A0H6S0N2</accession>
<feature type="transmembrane region" description="Helical" evidence="2">
    <location>
        <begin position="93"/>
        <end position="113"/>
    </location>
</feature>
<comment type="caution">
    <text evidence="3">The sequence shown here is derived from an EMBL/GenBank/DDBJ whole genome shotgun (WGS) entry which is preliminary data.</text>
</comment>
<dbReference type="OMA" id="VGQINWG"/>
<reference evidence="4 6" key="1">
    <citation type="submission" date="2018-09" db="EMBL/GenBank/DDBJ databases">
        <title>Genomic epidemiology reveals two lineages of Vibrio cholerae that can cause global cholera epidemics despite absence of cholera toxin gene.</title>
        <authorList>
            <person name="Wang H."/>
            <person name="Zen W."/>
            <person name="Yu H."/>
            <person name="Zhang W."/>
            <person name="Pan J."/>
            <person name="Yang C."/>
            <person name="Cui Y."/>
        </authorList>
    </citation>
    <scope>NUCLEOTIDE SEQUENCE [LARGE SCALE GENOMIC DNA]</scope>
    <source>
        <strain evidence="4 6">00-1_S85</strain>
    </source>
</reference>
<evidence type="ECO:0000313" key="3">
    <source>
        <dbReference type="EMBL" id="KAA1252915.1"/>
    </source>
</evidence>
<dbReference type="InterPro" id="IPR021806">
    <property type="entry name" value="DUF3379"/>
</dbReference>
<reference evidence="3 5" key="2">
    <citation type="submission" date="2019-09" db="EMBL/GenBank/DDBJ databases">
        <authorList>
            <person name="Kritzky A."/>
            <person name="Schelkanova E.Y."/>
            <person name="Alkhova Z.V."/>
            <person name="Smirnova N.I."/>
        </authorList>
    </citation>
    <scope>NUCLEOTIDE SEQUENCE [LARGE SCALE GENOMIC DNA]</scope>
    <source>
        <strain evidence="3 5">M1526</strain>
    </source>
</reference>
<keyword evidence="2" id="KW-1133">Transmembrane helix</keyword>
<organism evidence="3 5">
    <name type="scientific">Vibrio cholerae</name>
    <dbReference type="NCBI Taxonomy" id="666"/>
    <lineage>
        <taxon>Bacteria</taxon>
        <taxon>Pseudomonadati</taxon>
        <taxon>Pseudomonadota</taxon>
        <taxon>Gammaproteobacteria</taxon>
        <taxon>Vibrionales</taxon>
        <taxon>Vibrionaceae</taxon>
        <taxon>Vibrio</taxon>
    </lineage>
</organism>
<evidence type="ECO:0000313" key="6">
    <source>
        <dbReference type="Proteomes" id="UP000471242"/>
    </source>
</evidence>
<proteinExistence type="predicted"/>
<keyword evidence="2" id="KW-0472">Membrane</keyword>
<dbReference type="EMBL" id="QZRB01000010">
    <property type="protein sequence ID" value="MVD23382.1"/>
    <property type="molecule type" value="Genomic_DNA"/>
</dbReference>
<gene>
    <name evidence="4" type="ORF">D6U24_08440</name>
    <name evidence="3" type="ORF">F0M16_20230</name>
</gene>
<dbReference type="EMBL" id="VUAA01000033">
    <property type="protein sequence ID" value="KAA1252915.1"/>
    <property type="molecule type" value="Genomic_DNA"/>
</dbReference>
<sequence length="253" mass="28347">MVQNTTRSSKMDELEFRRKVMSDPKQRDNDTLDMMTSSEANAKFVDDVLQLDKQIAQAFKVDVPDDLADKILFKQTTLVEDEKVIRPQFVRKAMAIAASVAFTAGLLVGQIQWGNLLISPAQASLSDMAVQHVIHEEGFVNRLDEQADMQQINAKMRPFAYKMEGDFPYHVYYLNHCGFGKDNAVHMVFQGEKGKVTLFFTPIHSAQSSLFKQEGMAGIIEPVGNASLILVGEKDENLTNIANKLMPMIQSSI</sequence>
<dbReference type="Proteomes" id="UP000471242">
    <property type="component" value="Unassembled WGS sequence"/>
</dbReference>
<dbReference type="Proteomes" id="UP000323225">
    <property type="component" value="Unassembled WGS sequence"/>
</dbReference>
<name>A0A0H6S0N2_VIBCL</name>
<keyword evidence="2" id="KW-0812">Transmembrane</keyword>
<feature type="compositionally biased region" description="Basic and acidic residues" evidence="1">
    <location>
        <begin position="9"/>
        <end position="30"/>
    </location>
</feature>
<feature type="region of interest" description="Disordered" evidence="1">
    <location>
        <begin position="1"/>
        <end position="32"/>
    </location>
</feature>
<protein>
    <submittedName>
        <fullName evidence="3">DUF3379 domain-containing protein</fullName>
    </submittedName>
</protein>
<dbReference type="AlphaFoldDB" id="A0A0H6S0N2"/>
<evidence type="ECO:0000313" key="5">
    <source>
        <dbReference type="Proteomes" id="UP000323225"/>
    </source>
</evidence>
<evidence type="ECO:0000256" key="2">
    <source>
        <dbReference type="SAM" id="Phobius"/>
    </source>
</evidence>
<evidence type="ECO:0000313" key="4">
    <source>
        <dbReference type="EMBL" id="MVD23382.1"/>
    </source>
</evidence>
<dbReference type="Pfam" id="PF11859">
    <property type="entry name" value="DUF3379"/>
    <property type="match status" value="1"/>
</dbReference>